<proteinExistence type="predicted"/>
<accession>A0A919ASE4</accession>
<organism evidence="1 2">
    <name type="scientific">Kordiimonas sediminis</name>
    <dbReference type="NCBI Taxonomy" id="1735581"/>
    <lineage>
        <taxon>Bacteria</taxon>
        <taxon>Pseudomonadati</taxon>
        <taxon>Pseudomonadota</taxon>
        <taxon>Alphaproteobacteria</taxon>
        <taxon>Kordiimonadales</taxon>
        <taxon>Kordiimonadaceae</taxon>
        <taxon>Kordiimonas</taxon>
    </lineage>
</organism>
<dbReference type="InterPro" id="IPR010921">
    <property type="entry name" value="Trp_repressor/repl_initiator"/>
</dbReference>
<evidence type="ECO:0000313" key="1">
    <source>
        <dbReference type="EMBL" id="GHF22623.1"/>
    </source>
</evidence>
<reference evidence="1" key="2">
    <citation type="submission" date="2020-09" db="EMBL/GenBank/DDBJ databases">
        <authorList>
            <person name="Sun Q."/>
            <person name="Kim S."/>
        </authorList>
    </citation>
    <scope>NUCLEOTIDE SEQUENCE</scope>
    <source>
        <strain evidence="1">KCTC 42590</strain>
    </source>
</reference>
<keyword evidence="2" id="KW-1185">Reference proteome</keyword>
<sequence>MAENTKQVIGPLGQPISLSDLPSPTTKRWVARRKAEVVAAVTGGLLTLEEACTRYSLSVEEFLSWQSAVEKNGMAGLRVTRLQAYRSVDA</sequence>
<dbReference type="InterPro" id="IPR036388">
    <property type="entry name" value="WH-like_DNA-bd_sf"/>
</dbReference>
<dbReference type="EMBL" id="BNCI01000002">
    <property type="protein sequence ID" value="GHF22623.1"/>
    <property type="molecule type" value="Genomic_DNA"/>
</dbReference>
<dbReference type="Pfam" id="PF06627">
    <property type="entry name" value="DUF1153"/>
    <property type="match status" value="1"/>
</dbReference>
<dbReference type="SUPFAM" id="SSF48295">
    <property type="entry name" value="TrpR-like"/>
    <property type="match status" value="1"/>
</dbReference>
<evidence type="ECO:0000313" key="2">
    <source>
        <dbReference type="Proteomes" id="UP000630923"/>
    </source>
</evidence>
<dbReference type="Proteomes" id="UP000630923">
    <property type="component" value="Unassembled WGS sequence"/>
</dbReference>
<dbReference type="InterPro" id="IPR009534">
    <property type="entry name" value="DUF1153"/>
</dbReference>
<name>A0A919ASE4_9PROT</name>
<protein>
    <recommendedName>
        <fullName evidence="3">DUF1153 domain-containing protein</fullName>
    </recommendedName>
</protein>
<dbReference type="Gene3D" id="1.10.10.10">
    <property type="entry name" value="Winged helix-like DNA-binding domain superfamily/Winged helix DNA-binding domain"/>
    <property type="match status" value="1"/>
</dbReference>
<dbReference type="GO" id="GO:0043565">
    <property type="term" value="F:sequence-specific DNA binding"/>
    <property type="evidence" value="ECO:0007669"/>
    <property type="project" value="InterPro"/>
</dbReference>
<gene>
    <name evidence="1" type="ORF">GCM10017044_16220</name>
</gene>
<dbReference type="AlphaFoldDB" id="A0A919ASE4"/>
<comment type="caution">
    <text evidence="1">The sequence shown here is derived from an EMBL/GenBank/DDBJ whole genome shotgun (WGS) entry which is preliminary data.</text>
</comment>
<evidence type="ECO:0008006" key="3">
    <source>
        <dbReference type="Google" id="ProtNLM"/>
    </source>
</evidence>
<dbReference type="RefSeq" id="WP_191251803.1">
    <property type="nucleotide sequence ID" value="NZ_BNCI01000002.1"/>
</dbReference>
<reference evidence="1" key="1">
    <citation type="journal article" date="2014" name="Int. J. Syst. Evol. Microbiol.">
        <title>Complete genome sequence of Corynebacterium casei LMG S-19264T (=DSM 44701T), isolated from a smear-ripened cheese.</title>
        <authorList>
            <consortium name="US DOE Joint Genome Institute (JGI-PGF)"/>
            <person name="Walter F."/>
            <person name="Albersmeier A."/>
            <person name="Kalinowski J."/>
            <person name="Ruckert C."/>
        </authorList>
    </citation>
    <scope>NUCLEOTIDE SEQUENCE</scope>
    <source>
        <strain evidence="1">KCTC 42590</strain>
    </source>
</reference>